<dbReference type="RefSeq" id="WP_249750052.1">
    <property type="nucleotide sequence ID" value="NZ_CP097298.1"/>
</dbReference>
<evidence type="ECO:0000256" key="3">
    <source>
        <dbReference type="ARBA" id="ARBA00022553"/>
    </source>
</evidence>
<dbReference type="EMBL" id="CP097649">
    <property type="protein sequence ID" value="URI14211.1"/>
    <property type="molecule type" value="Genomic_DNA"/>
</dbReference>
<dbReference type="InterPro" id="IPR007891">
    <property type="entry name" value="CHASE3"/>
</dbReference>
<evidence type="ECO:0000256" key="4">
    <source>
        <dbReference type="ARBA" id="ARBA00022679"/>
    </source>
</evidence>
<feature type="transmembrane region" description="Helical" evidence="6">
    <location>
        <begin position="25"/>
        <end position="46"/>
    </location>
</feature>
<keyword evidence="6" id="KW-0812">Transmembrane</keyword>
<dbReference type="CDD" id="cd19410">
    <property type="entry name" value="HK9-like_sensor"/>
    <property type="match status" value="1"/>
</dbReference>
<dbReference type="SUPFAM" id="SSF55874">
    <property type="entry name" value="ATPase domain of HSP90 chaperone/DNA topoisomerase II/histidine kinase"/>
    <property type="match status" value="1"/>
</dbReference>
<dbReference type="EC" id="2.7.13.3" evidence="2"/>
<dbReference type="SMART" id="SM00387">
    <property type="entry name" value="HATPase_c"/>
    <property type="match status" value="1"/>
</dbReference>
<keyword evidence="5" id="KW-0418">Kinase</keyword>
<keyword evidence="3" id="KW-0597">Phosphoprotein</keyword>
<comment type="catalytic activity">
    <reaction evidence="1">
        <text>ATP + protein L-histidine = ADP + protein N-phospho-L-histidine.</text>
        <dbReference type="EC" id="2.7.13.3"/>
    </reaction>
</comment>
<dbReference type="InterPro" id="IPR036890">
    <property type="entry name" value="HATPase_C_sf"/>
</dbReference>
<dbReference type="CDD" id="cd00075">
    <property type="entry name" value="HATPase"/>
    <property type="match status" value="1"/>
</dbReference>
<dbReference type="InterPro" id="IPR036097">
    <property type="entry name" value="HisK_dim/P_sf"/>
</dbReference>
<name>A0ABY4SK42_9CAUL</name>
<organism evidence="8 9">
    <name type="scientific">Brevundimonas albigilva</name>
    <dbReference type="NCBI Taxonomy" id="1312364"/>
    <lineage>
        <taxon>Bacteria</taxon>
        <taxon>Pseudomonadati</taxon>
        <taxon>Pseudomonadota</taxon>
        <taxon>Alphaproteobacteria</taxon>
        <taxon>Caulobacterales</taxon>
        <taxon>Caulobacteraceae</taxon>
        <taxon>Brevundimonas</taxon>
    </lineage>
</organism>
<sequence>MDLSVRSTWSRIGEFLRTPSLARSVMGLLAVAFSLLLAVNVVTFVMSQRTAQTNDQIETAQAMRRDARTVLIATLDAETAQRGFLLTGRSEFLQPYRQAQEVLGPATARLHRAAMDDPSLWPSVRRIEELATTKQAELASTLRMAREGRIGPAIQAVRSGQGKVVMDDLRAAVADFDQLKSTRIAARSESSERLARATVAANVTAALLVLVLAGLSAWLVRRYVIEIQGARDQLNQMNAGLEATVEERTGDLIRANEEIQRFAYIVSHDLRAPLVNVMGYTSELEQAGKVIDNAITEAQKVREVQPDVVMAVREDMPEAIGFIRASTEKMDRLINAILKLSREGRRNLSPETLDMTAMAQNIADSVHHQTDASGARIVVETLPVLESDRLSMEQIFGNLIDNAVKYLDHDRPGEIVVSGQEVPGGWTVYRIADNGRGIAPRDHERIFELFRRSGRQDRTGEGLGLAFVRNSVRRLGGTIDVESELGKGSTFILKFPKRLIVSEPGAAL</sequence>
<dbReference type="InterPro" id="IPR004358">
    <property type="entry name" value="Sig_transdc_His_kin-like_C"/>
</dbReference>
<keyword evidence="6" id="KW-0472">Membrane</keyword>
<dbReference type="PANTHER" id="PTHR42878:SF15">
    <property type="entry name" value="BACTERIOPHYTOCHROME"/>
    <property type="match status" value="1"/>
</dbReference>
<evidence type="ECO:0000256" key="5">
    <source>
        <dbReference type="ARBA" id="ARBA00022777"/>
    </source>
</evidence>
<gene>
    <name evidence="8" type="ORF">M8231_10280</name>
</gene>
<accession>A0ABY4SK42</accession>
<evidence type="ECO:0000313" key="9">
    <source>
        <dbReference type="Proteomes" id="UP001055429"/>
    </source>
</evidence>
<evidence type="ECO:0000256" key="6">
    <source>
        <dbReference type="SAM" id="Phobius"/>
    </source>
</evidence>
<dbReference type="CDD" id="cd00082">
    <property type="entry name" value="HisKA"/>
    <property type="match status" value="1"/>
</dbReference>
<evidence type="ECO:0000256" key="2">
    <source>
        <dbReference type="ARBA" id="ARBA00012438"/>
    </source>
</evidence>
<dbReference type="Gene3D" id="3.30.565.10">
    <property type="entry name" value="Histidine kinase-like ATPase, C-terminal domain"/>
    <property type="match status" value="1"/>
</dbReference>
<keyword evidence="4" id="KW-0808">Transferase</keyword>
<reference evidence="8" key="1">
    <citation type="submission" date="2022-05" db="EMBL/GenBank/DDBJ databases">
        <title>Brevundimonas albigilva TT17 genome sequence.</title>
        <authorList>
            <person name="Lee K."/>
            <person name="Son H."/>
        </authorList>
    </citation>
    <scope>NUCLEOTIDE SEQUENCE</scope>
    <source>
        <strain evidence="8">TT17</strain>
    </source>
</reference>
<keyword evidence="9" id="KW-1185">Reference proteome</keyword>
<dbReference type="Pfam" id="PF05227">
    <property type="entry name" value="CHASE3"/>
    <property type="match status" value="1"/>
</dbReference>
<feature type="transmembrane region" description="Helical" evidence="6">
    <location>
        <begin position="197"/>
        <end position="220"/>
    </location>
</feature>
<dbReference type="InterPro" id="IPR003594">
    <property type="entry name" value="HATPase_dom"/>
</dbReference>
<keyword evidence="6" id="KW-1133">Transmembrane helix</keyword>
<dbReference type="SUPFAM" id="SSF47384">
    <property type="entry name" value="Homodimeric domain of signal transducing histidine kinase"/>
    <property type="match status" value="1"/>
</dbReference>
<dbReference type="Pfam" id="PF00512">
    <property type="entry name" value="HisKA"/>
    <property type="match status" value="1"/>
</dbReference>
<evidence type="ECO:0000259" key="7">
    <source>
        <dbReference type="PROSITE" id="PS50109"/>
    </source>
</evidence>
<dbReference type="PROSITE" id="PS50109">
    <property type="entry name" value="HIS_KIN"/>
    <property type="match status" value="1"/>
</dbReference>
<feature type="domain" description="Histidine kinase" evidence="7">
    <location>
        <begin position="265"/>
        <end position="499"/>
    </location>
</feature>
<dbReference type="Pfam" id="PF02518">
    <property type="entry name" value="HATPase_c"/>
    <property type="match status" value="1"/>
</dbReference>
<dbReference type="InterPro" id="IPR003661">
    <property type="entry name" value="HisK_dim/P_dom"/>
</dbReference>
<evidence type="ECO:0000256" key="1">
    <source>
        <dbReference type="ARBA" id="ARBA00000085"/>
    </source>
</evidence>
<dbReference type="InterPro" id="IPR005467">
    <property type="entry name" value="His_kinase_dom"/>
</dbReference>
<protein>
    <recommendedName>
        <fullName evidence="2">histidine kinase</fullName>
        <ecNumber evidence="2">2.7.13.3</ecNumber>
    </recommendedName>
</protein>
<dbReference type="InterPro" id="IPR050351">
    <property type="entry name" value="BphY/WalK/GraS-like"/>
</dbReference>
<dbReference type="PANTHER" id="PTHR42878">
    <property type="entry name" value="TWO-COMPONENT HISTIDINE KINASE"/>
    <property type="match status" value="1"/>
</dbReference>
<dbReference type="Proteomes" id="UP001055429">
    <property type="component" value="Chromosome"/>
</dbReference>
<dbReference type="PRINTS" id="PR00344">
    <property type="entry name" value="BCTRLSENSOR"/>
</dbReference>
<proteinExistence type="predicted"/>
<evidence type="ECO:0000313" key="8">
    <source>
        <dbReference type="EMBL" id="URI14211.1"/>
    </source>
</evidence>
<dbReference type="Gene3D" id="1.10.287.130">
    <property type="match status" value="1"/>
</dbReference>
<dbReference type="SMART" id="SM00388">
    <property type="entry name" value="HisKA"/>
    <property type="match status" value="1"/>
</dbReference>